<dbReference type="Gene3D" id="2.20.70.10">
    <property type="match status" value="1"/>
</dbReference>
<comment type="caution">
    <text evidence="2">The sequence shown here is derived from an EMBL/GenBank/DDBJ whole genome shotgun (WGS) entry which is preliminary data.</text>
</comment>
<evidence type="ECO:0000313" key="3">
    <source>
        <dbReference type="Proteomes" id="UP000315295"/>
    </source>
</evidence>
<dbReference type="Proteomes" id="UP000315295">
    <property type="component" value="Unassembled WGS sequence"/>
</dbReference>
<protein>
    <recommendedName>
        <fullName evidence="1">WW domain-containing protein</fullName>
    </recommendedName>
</protein>
<gene>
    <name evidence="2" type="ORF">C1H46_032552</name>
</gene>
<dbReference type="CDD" id="cd00201">
    <property type="entry name" value="WW"/>
    <property type="match status" value="1"/>
</dbReference>
<dbReference type="AlphaFoldDB" id="A0A540L603"/>
<sequence length="87" mass="9913">MSDPINWYQSQRSTVDLWFASVDPTLSAPWRSVMDESGGLVFYWNPETNVSQYEHPNLAQDGGINRKKGVDRRNGARLIAKDSIKQD</sequence>
<evidence type="ECO:0000259" key="1">
    <source>
        <dbReference type="PROSITE" id="PS50020"/>
    </source>
</evidence>
<keyword evidence="3" id="KW-1185">Reference proteome</keyword>
<dbReference type="Pfam" id="PF00397">
    <property type="entry name" value="WW"/>
    <property type="match status" value="1"/>
</dbReference>
<dbReference type="PROSITE" id="PS50020">
    <property type="entry name" value="WW_DOMAIN_2"/>
    <property type="match status" value="1"/>
</dbReference>
<evidence type="ECO:0000313" key="2">
    <source>
        <dbReference type="EMBL" id="TQD81901.1"/>
    </source>
</evidence>
<dbReference type="EMBL" id="VIEB01000746">
    <property type="protein sequence ID" value="TQD81901.1"/>
    <property type="molecule type" value="Genomic_DNA"/>
</dbReference>
<reference evidence="2 3" key="1">
    <citation type="journal article" date="2019" name="G3 (Bethesda)">
        <title>Sequencing of a Wild Apple (Malus baccata) Genome Unravels the Differences Between Cultivated and Wild Apple Species Regarding Disease Resistance and Cold Tolerance.</title>
        <authorList>
            <person name="Chen X."/>
        </authorList>
    </citation>
    <scope>NUCLEOTIDE SEQUENCE [LARGE SCALE GENOMIC DNA]</scope>
    <source>
        <strain evidence="3">cv. Shandingzi</strain>
        <tissue evidence="2">Leaves</tissue>
    </source>
</reference>
<dbReference type="SUPFAM" id="SSF51045">
    <property type="entry name" value="WW domain"/>
    <property type="match status" value="1"/>
</dbReference>
<dbReference type="SMART" id="SM00456">
    <property type="entry name" value="WW"/>
    <property type="match status" value="1"/>
</dbReference>
<name>A0A540L603_MALBA</name>
<dbReference type="InterPro" id="IPR036020">
    <property type="entry name" value="WW_dom_sf"/>
</dbReference>
<organism evidence="2 3">
    <name type="scientific">Malus baccata</name>
    <name type="common">Siberian crab apple</name>
    <name type="synonym">Pyrus baccata</name>
    <dbReference type="NCBI Taxonomy" id="106549"/>
    <lineage>
        <taxon>Eukaryota</taxon>
        <taxon>Viridiplantae</taxon>
        <taxon>Streptophyta</taxon>
        <taxon>Embryophyta</taxon>
        <taxon>Tracheophyta</taxon>
        <taxon>Spermatophyta</taxon>
        <taxon>Magnoliopsida</taxon>
        <taxon>eudicotyledons</taxon>
        <taxon>Gunneridae</taxon>
        <taxon>Pentapetalae</taxon>
        <taxon>rosids</taxon>
        <taxon>fabids</taxon>
        <taxon>Rosales</taxon>
        <taxon>Rosaceae</taxon>
        <taxon>Amygdaloideae</taxon>
        <taxon>Maleae</taxon>
        <taxon>Malus</taxon>
    </lineage>
</organism>
<accession>A0A540L603</accession>
<feature type="domain" description="WW" evidence="1">
    <location>
        <begin position="24"/>
        <end position="58"/>
    </location>
</feature>
<proteinExistence type="predicted"/>
<dbReference type="InterPro" id="IPR001202">
    <property type="entry name" value="WW_dom"/>
</dbReference>
<dbReference type="STRING" id="106549.A0A540L603"/>
<dbReference type="PROSITE" id="PS01159">
    <property type="entry name" value="WW_DOMAIN_1"/>
    <property type="match status" value="1"/>
</dbReference>